<keyword evidence="1" id="KW-0812">Transmembrane</keyword>
<reference evidence="2" key="1">
    <citation type="submission" date="2018-02" db="EMBL/GenBank/DDBJ databases">
        <title>Rhizophora mucronata_Transcriptome.</title>
        <authorList>
            <person name="Meera S.P."/>
            <person name="Sreeshan A."/>
            <person name="Augustine A."/>
        </authorList>
    </citation>
    <scope>NUCLEOTIDE SEQUENCE</scope>
    <source>
        <tissue evidence="2">Leaf</tissue>
    </source>
</reference>
<accession>A0A2P2LMR4</accession>
<name>A0A2P2LMR4_RHIMU</name>
<keyword evidence="1" id="KW-1133">Transmembrane helix</keyword>
<feature type="transmembrane region" description="Helical" evidence="1">
    <location>
        <begin position="6"/>
        <end position="24"/>
    </location>
</feature>
<dbReference type="AlphaFoldDB" id="A0A2P2LMR4"/>
<sequence>MIVIIIIVIIIITIMFSFYLVLIISELSLLCLENPFHVVSCHPRSI</sequence>
<keyword evidence="1" id="KW-0472">Membrane</keyword>
<evidence type="ECO:0000256" key="1">
    <source>
        <dbReference type="SAM" id="Phobius"/>
    </source>
</evidence>
<protein>
    <submittedName>
        <fullName evidence="2">Uncharacterized protein</fullName>
    </submittedName>
</protein>
<proteinExistence type="predicted"/>
<evidence type="ECO:0000313" key="2">
    <source>
        <dbReference type="EMBL" id="MBX19255.1"/>
    </source>
</evidence>
<dbReference type="EMBL" id="GGEC01038771">
    <property type="protein sequence ID" value="MBX19255.1"/>
    <property type="molecule type" value="Transcribed_RNA"/>
</dbReference>
<organism evidence="2">
    <name type="scientific">Rhizophora mucronata</name>
    <name type="common">Asiatic mangrove</name>
    <dbReference type="NCBI Taxonomy" id="61149"/>
    <lineage>
        <taxon>Eukaryota</taxon>
        <taxon>Viridiplantae</taxon>
        <taxon>Streptophyta</taxon>
        <taxon>Embryophyta</taxon>
        <taxon>Tracheophyta</taxon>
        <taxon>Spermatophyta</taxon>
        <taxon>Magnoliopsida</taxon>
        <taxon>eudicotyledons</taxon>
        <taxon>Gunneridae</taxon>
        <taxon>Pentapetalae</taxon>
        <taxon>rosids</taxon>
        <taxon>fabids</taxon>
        <taxon>Malpighiales</taxon>
        <taxon>Rhizophoraceae</taxon>
        <taxon>Rhizophora</taxon>
    </lineage>
</organism>